<evidence type="ECO:0000313" key="1">
    <source>
        <dbReference type="EMBL" id="MFC4246500.1"/>
    </source>
</evidence>
<reference evidence="1 2" key="1">
    <citation type="journal article" date="2014" name="Int. J. Syst. Evol. Microbiol.">
        <title>Complete genome sequence of Corynebacterium casei LMG S-19264T (=DSM 44701T), isolated from a smear-ripened cheese.</title>
        <authorList>
            <consortium name="US DOE Joint Genome Institute (JGI-PGF)"/>
            <person name="Walter F."/>
            <person name="Albersmeier A."/>
            <person name="Kalinowski J."/>
            <person name="Ruckert C."/>
        </authorList>
    </citation>
    <scope>NUCLEOTIDE SEQUENCE [LARGE SCALE GENOMIC DNA]</scope>
    <source>
        <strain evidence="1 2">IBRC-M 10912</strain>
    </source>
</reference>
<gene>
    <name evidence="1" type="ORF">ACFOZ7_05745</name>
</gene>
<organism evidence="1 2">
    <name type="scientific">Natribaculum luteum</name>
    <dbReference type="NCBI Taxonomy" id="1586232"/>
    <lineage>
        <taxon>Archaea</taxon>
        <taxon>Methanobacteriati</taxon>
        <taxon>Methanobacteriota</taxon>
        <taxon>Stenosarchaea group</taxon>
        <taxon>Halobacteria</taxon>
        <taxon>Halobacteriales</taxon>
        <taxon>Natrialbaceae</taxon>
        <taxon>Natribaculum</taxon>
    </lineage>
</organism>
<dbReference type="AlphaFoldDB" id="A0ABD5NXL0"/>
<sequence>MNSLYSCDTPGCDGWKEVITPDGYVCRDCADKLEEYYEAEPELVTDGGVAVDDTDTFADELETPEDPGAIRLPHSFLVTASGPVTRVTERSDDTIEKVRVDVSITRRLETLAAFADFWKLRNQRYWKAGAVETLLNSEDANTNYELTREDIEDWDVVADGRVEAFVGLARAMVDYDGSDPRGSDLPRTIADRLRLAGEGHRDVDHVVTDFARDLRSSDLWGKGADLAYINVRHAQHEDIESDLERVLEELQEGSE</sequence>
<protein>
    <recommendedName>
        <fullName evidence="3">TFIIB-type zinc ribbon-containing protein</fullName>
    </recommendedName>
</protein>
<comment type="caution">
    <text evidence="1">The sequence shown here is derived from an EMBL/GenBank/DDBJ whole genome shotgun (WGS) entry which is preliminary data.</text>
</comment>
<dbReference type="EMBL" id="JBHSDJ010000013">
    <property type="protein sequence ID" value="MFC4246500.1"/>
    <property type="molecule type" value="Genomic_DNA"/>
</dbReference>
<dbReference type="Proteomes" id="UP001595821">
    <property type="component" value="Unassembled WGS sequence"/>
</dbReference>
<proteinExistence type="predicted"/>
<dbReference type="RefSeq" id="WP_246966917.1">
    <property type="nucleotide sequence ID" value="NZ_CP095397.1"/>
</dbReference>
<evidence type="ECO:0000313" key="2">
    <source>
        <dbReference type="Proteomes" id="UP001595821"/>
    </source>
</evidence>
<accession>A0ABD5NXL0</accession>
<dbReference type="GeneID" id="71854719"/>
<name>A0ABD5NXL0_9EURY</name>
<evidence type="ECO:0008006" key="3">
    <source>
        <dbReference type="Google" id="ProtNLM"/>
    </source>
</evidence>